<dbReference type="EMBL" id="NRSZ01000403">
    <property type="protein sequence ID" value="PNY27438.1"/>
    <property type="molecule type" value="Genomic_DNA"/>
</dbReference>
<protein>
    <submittedName>
        <fullName evidence="1">Uncharacterized protein</fullName>
    </submittedName>
</protein>
<organism evidence="1 2">
    <name type="scientific">Tolypocladium capitatum</name>
    <dbReference type="NCBI Taxonomy" id="45235"/>
    <lineage>
        <taxon>Eukaryota</taxon>
        <taxon>Fungi</taxon>
        <taxon>Dikarya</taxon>
        <taxon>Ascomycota</taxon>
        <taxon>Pezizomycotina</taxon>
        <taxon>Sordariomycetes</taxon>
        <taxon>Hypocreomycetidae</taxon>
        <taxon>Hypocreales</taxon>
        <taxon>Ophiocordycipitaceae</taxon>
        <taxon>Tolypocladium</taxon>
    </lineage>
</organism>
<feature type="non-terminal residue" evidence="1">
    <location>
        <position position="41"/>
    </location>
</feature>
<name>A0A2K3QIR8_9HYPO</name>
<dbReference type="STRING" id="45235.A0A2K3QIR8"/>
<sequence>MIDQQFLRLERPDVEPGFRDERICSVFWTRPPIHVICLAEK</sequence>
<proteinExistence type="predicted"/>
<evidence type="ECO:0000313" key="1">
    <source>
        <dbReference type="EMBL" id="PNY27438.1"/>
    </source>
</evidence>
<dbReference type="Proteomes" id="UP000236621">
    <property type="component" value="Unassembled WGS sequence"/>
</dbReference>
<accession>A0A2K3QIR8</accession>
<keyword evidence="2" id="KW-1185">Reference proteome</keyword>
<evidence type="ECO:0000313" key="2">
    <source>
        <dbReference type="Proteomes" id="UP000236621"/>
    </source>
</evidence>
<dbReference type="AlphaFoldDB" id="A0A2K3QIR8"/>
<comment type="caution">
    <text evidence="1">The sequence shown here is derived from an EMBL/GenBank/DDBJ whole genome shotgun (WGS) entry which is preliminary data.</text>
</comment>
<gene>
    <name evidence="1" type="ORF">TCAP_02637</name>
</gene>
<dbReference type="OrthoDB" id="2967263at2759"/>
<reference evidence="1 2" key="1">
    <citation type="submission" date="2017-08" db="EMBL/GenBank/DDBJ databases">
        <title>Harnessing the power of phylogenomics to disentangle the directionality and signatures of interkingdom host jumping in the parasitic fungal genus Tolypocladium.</title>
        <authorList>
            <person name="Quandt C.A."/>
            <person name="Patterson W."/>
            <person name="Spatafora J.W."/>
        </authorList>
    </citation>
    <scope>NUCLEOTIDE SEQUENCE [LARGE SCALE GENOMIC DNA]</scope>
    <source>
        <strain evidence="1 2">CBS 113982</strain>
    </source>
</reference>